<feature type="transmembrane region" description="Helical" evidence="6">
    <location>
        <begin position="65"/>
        <end position="85"/>
    </location>
</feature>
<gene>
    <name evidence="7" type="ORF">GHK62_31545</name>
</gene>
<evidence type="ECO:0000256" key="6">
    <source>
        <dbReference type="SAM" id="Phobius"/>
    </source>
</evidence>
<evidence type="ECO:0000256" key="2">
    <source>
        <dbReference type="ARBA" id="ARBA00022475"/>
    </source>
</evidence>
<keyword evidence="4 6" id="KW-1133">Transmembrane helix</keyword>
<sequence length="191" mass="20698">MELASFVIAVLALLMAPGPTNTLMALAGTQKGFLRMVRFVPAELAGYLTTTMPLSWIGSAVFNDWPVAAMTIKVLAAIWVLHLAVKLWASSERGMGHYQVTARRVYLTTVLNPKALIFGLVILHPAVEERFLLHLALFCFCVAAIAIAWGSVGALATRLNARDARFAVAHRIASIWLTIVSVTIFSSAFAS</sequence>
<evidence type="ECO:0000313" key="7">
    <source>
        <dbReference type="EMBL" id="MQX19097.1"/>
    </source>
</evidence>
<dbReference type="EMBL" id="WITC01000130">
    <property type="protein sequence ID" value="MQX19097.1"/>
    <property type="molecule type" value="Genomic_DNA"/>
</dbReference>
<evidence type="ECO:0000256" key="3">
    <source>
        <dbReference type="ARBA" id="ARBA00022692"/>
    </source>
</evidence>
<evidence type="ECO:0000313" key="8">
    <source>
        <dbReference type="Proteomes" id="UP000439983"/>
    </source>
</evidence>
<accession>A0A6N7LMW9</accession>
<dbReference type="PANTHER" id="PTHR30086:SF20">
    <property type="entry name" value="ARGININE EXPORTER PROTEIN ARGO-RELATED"/>
    <property type="match status" value="1"/>
</dbReference>
<dbReference type="InterPro" id="IPR001123">
    <property type="entry name" value="LeuE-type"/>
</dbReference>
<reference evidence="7 8" key="1">
    <citation type="journal article" date="2013" name="Genome Biol.">
        <title>Comparative genomics of the core and accessory genomes of 48 Sinorhizobium strains comprising five genospecies.</title>
        <authorList>
            <person name="Sugawara M."/>
            <person name="Epstein B."/>
            <person name="Badgley B.D."/>
            <person name="Unno T."/>
            <person name="Xu L."/>
            <person name="Reese J."/>
            <person name="Gyaneshwar P."/>
            <person name="Denny R."/>
            <person name="Mudge J."/>
            <person name="Bharti A.K."/>
            <person name="Farmer A.D."/>
            <person name="May G.D."/>
            <person name="Woodward J.E."/>
            <person name="Medigue C."/>
            <person name="Vallenet D."/>
            <person name="Lajus A."/>
            <person name="Rouy Z."/>
            <person name="Martinez-Vaz B."/>
            <person name="Tiffin P."/>
            <person name="Young N.D."/>
            <person name="Sadowsky M.J."/>
        </authorList>
    </citation>
    <scope>NUCLEOTIDE SEQUENCE [LARGE SCALE GENOMIC DNA]</scope>
    <source>
        <strain evidence="7 8">USDA4894</strain>
    </source>
</reference>
<feature type="transmembrane region" description="Helical" evidence="6">
    <location>
        <begin position="105"/>
        <end position="125"/>
    </location>
</feature>
<comment type="subcellular location">
    <subcellularLocation>
        <location evidence="1">Cell membrane</location>
        <topology evidence="1">Multi-pass membrane protein</topology>
    </subcellularLocation>
</comment>
<dbReference type="RefSeq" id="WP_184109087.1">
    <property type="nucleotide sequence ID" value="NZ_JACIGA010000058.1"/>
</dbReference>
<comment type="caution">
    <text evidence="7">The sequence shown here is derived from an EMBL/GenBank/DDBJ whole genome shotgun (WGS) entry which is preliminary data.</text>
</comment>
<keyword evidence="5 6" id="KW-0472">Membrane</keyword>
<evidence type="ECO:0000256" key="4">
    <source>
        <dbReference type="ARBA" id="ARBA00022989"/>
    </source>
</evidence>
<dbReference type="GO" id="GO:0033228">
    <property type="term" value="P:cysteine export across plasma membrane"/>
    <property type="evidence" value="ECO:0007669"/>
    <property type="project" value="TreeGrafter"/>
</dbReference>
<dbReference type="Proteomes" id="UP000439983">
    <property type="component" value="Unassembled WGS sequence"/>
</dbReference>
<evidence type="ECO:0008006" key="9">
    <source>
        <dbReference type="Google" id="ProtNLM"/>
    </source>
</evidence>
<dbReference type="GO" id="GO:0015171">
    <property type="term" value="F:amino acid transmembrane transporter activity"/>
    <property type="evidence" value="ECO:0007669"/>
    <property type="project" value="TreeGrafter"/>
</dbReference>
<keyword evidence="2" id="KW-1003">Cell membrane</keyword>
<dbReference type="AlphaFoldDB" id="A0A6N7LMW9"/>
<organism evidence="7 8">
    <name type="scientific">Sinorhizobium terangae</name>
    <dbReference type="NCBI Taxonomy" id="110322"/>
    <lineage>
        <taxon>Bacteria</taxon>
        <taxon>Pseudomonadati</taxon>
        <taxon>Pseudomonadota</taxon>
        <taxon>Alphaproteobacteria</taxon>
        <taxon>Hyphomicrobiales</taxon>
        <taxon>Rhizobiaceae</taxon>
        <taxon>Sinorhizobium/Ensifer group</taxon>
        <taxon>Sinorhizobium</taxon>
    </lineage>
</organism>
<dbReference type="PANTHER" id="PTHR30086">
    <property type="entry name" value="ARGININE EXPORTER PROTEIN ARGO"/>
    <property type="match status" value="1"/>
</dbReference>
<keyword evidence="8" id="KW-1185">Reference proteome</keyword>
<keyword evidence="3 6" id="KW-0812">Transmembrane</keyword>
<evidence type="ECO:0000256" key="5">
    <source>
        <dbReference type="ARBA" id="ARBA00023136"/>
    </source>
</evidence>
<feature type="transmembrane region" description="Helical" evidence="6">
    <location>
        <begin position="131"/>
        <end position="156"/>
    </location>
</feature>
<dbReference type="GO" id="GO:0005886">
    <property type="term" value="C:plasma membrane"/>
    <property type="evidence" value="ECO:0007669"/>
    <property type="project" value="UniProtKB-SubCell"/>
</dbReference>
<name>A0A6N7LMW9_SINTE</name>
<feature type="transmembrane region" description="Helical" evidence="6">
    <location>
        <begin position="168"/>
        <end position="190"/>
    </location>
</feature>
<proteinExistence type="predicted"/>
<evidence type="ECO:0000256" key="1">
    <source>
        <dbReference type="ARBA" id="ARBA00004651"/>
    </source>
</evidence>
<protein>
    <recommendedName>
        <fullName evidence="9">Threonine transporter RhtB</fullName>
    </recommendedName>
</protein>